<feature type="domain" description="Metallo-beta-lactamase" evidence="1">
    <location>
        <begin position="30"/>
        <end position="221"/>
    </location>
</feature>
<dbReference type="EMBL" id="BART01001765">
    <property type="protein sequence ID" value="GAG73078.1"/>
    <property type="molecule type" value="Genomic_DNA"/>
</dbReference>
<gene>
    <name evidence="2" type="ORF">S01H4_05923</name>
</gene>
<proteinExistence type="predicted"/>
<dbReference type="InterPro" id="IPR050855">
    <property type="entry name" value="NDM-1-like"/>
</dbReference>
<name>X1AKT3_9ZZZZ</name>
<dbReference type="InterPro" id="IPR001279">
    <property type="entry name" value="Metallo-B-lactamas"/>
</dbReference>
<dbReference type="SUPFAM" id="SSF56281">
    <property type="entry name" value="Metallo-hydrolase/oxidoreductase"/>
    <property type="match status" value="1"/>
</dbReference>
<dbReference type="PANTHER" id="PTHR42951">
    <property type="entry name" value="METALLO-BETA-LACTAMASE DOMAIN-CONTAINING"/>
    <property type="match status" value="1"/>
</dbReference>
<evidence type="ECO:0000259" key="1">
    <source>
        <dbReference type="SMART" id="SM00849"/>
    </source>
</evidence>
<sequence>MVVQKVYHCNNEILEWKWSSDNELMPQPFWTSIFLIDGLLIDAGAPGGVNDLREFVKSLNSENRIEKCVITHNHEDHCGGGRMLQEEFNIPVFASKLAIPLLMKEKIYPDYRQMTWGVNYQPFQARKLNDSISSKSGKYIFDILEMPGHASELITLIERKQQWAFITDAVMPKYQMIFGKDTDIPEDIFQIFNSIKILYDSTKGMDDLLLFTSGRGIFKGRSFLKESLEEGRIQA</sequence>
<dbReference type="AlphaFoldDB" id="X1AKT3"/>
<feature type="non-terminal residue" evidence="2">
    <location>
        <position position="235"/>
    </location>
</feature>
<organism evidence="2">
    <name type="scientific">marine sediment metagenome</name>
    <dbReference type="NCBI Taxonomy" id="412755"/>
    <lineage>
        <taxon>unclassified sequences</taxon>
        <taxon>metagenomes</taxon>
        <taxon>ecological metagenomes</taxon>
    </lineage>
</organism>
<protein>
    <recommendedName>
        <fullName evidence="1">Metallo-beta-lactamase domain-containing protein</fullName>
    </recommendedName>
</protein>
<dbReference type="SMART" id="SM00849">
    <property type="entry name" value="Lactamase_B"/>
    <property type="match status" value="1"/>
</dbReference>
<reference evidence="2" key="1">
    <citation type="journal article" date="2014" name="Front. Microbiol.">
        <title>High frequency of phylogenetically diverse reductive dehalogenase-homologous genes in deep subseafloor sedimentary metagenomes.</title>
        <authorList>
            <person name="Kawai M."/>
            <person name="Futagami T."/>
            <person name="Toyoda A."/>
            <person name="Takaki Y."/>
            <person name="Nishi S."/>
            <person name="Hori S."/>
            <person name="Arai W."/>
            <person name="Tsubouchi T."/>
            <person name="Morono Y."/>
            <person name="Uchiyama I."/>
            <person name="Ito T."/>
            <person name="Fujiyama A."/>
            <person name="Inagaki F."/>
            <person name="Takami H."/>
        </authorList>
    </citation>
    <scope>NUCLEOTIDE SEQUENCE</scope>
    <source>
        <strain evidence="2">Expedition CK06-06</strain>
    </source>
</reference>
<accession>X1AKT3</accession>
<dbReference type="Pfam" id="PF00753">
    <property type="entry name" value="Lactamase_B"/>
    <property type="match status" value="1"/>
</dbReference>
<evidence type="ECO:0000313" key="2">
    <source>
        <dbReference type="EMBL" id="GAG73078.1"/>
    </source>
</evidence>
<dbReference type="Gene3D" id="3.60.15.10">
    <property type="entry name" value="Ribonuclease Z/Hydroxyacylglutathione hydrolase-like"/>
    <property type="match status" value="1"/>
</dbReference>
<comment type="caution">
    <text evidence="2">The sequence shown here is derived from an EMBL/GenBank/DDBJ whole genome shotgun (WGS) entry which is preliminary data.</text>
</comment>
<dbReference type="InterPro" id="IPR036866">
    <property type="entry name" value="RibonucZ/Hydroxyglut_hydro"/>
</dbReference>